<proteinExistence type="predicted"/>
<dbReference type="Proteomes" id="UP000244336">
    <property type="component" value="Chromosome 7"/>
</dbReference>
<evidence type="ECO:0000313" key="3">
    <source>
        <dbReference type="Proteomes" id="UP000244336"/>
    </source>
</evidence>
<feature type="compositionally biased region" description="Basic and acidic residues" evidence="1">
    <location>
        <begin position="187"/>
        <end position="198"/>
    </location>
</feature>
<evidence type="ECO:0000313" key="2">
    <source>
        <dbReference type="EMBL" id="PUZ46440.1"/>
    </source>
</evidence>
<feature type="compositionally biased region" description="Gly residues" evidence="1">
    <location>
        <begin position="93"/>
        <end position="102"/>
    </location>
</feature>
<dbReference type="EMBL" id="CM009755">
    <property type="protein sequence ID" value="PUZ46440.1"/>
    <property type="molecule type" value="Genomic_DNA"/>
</dbReference>
<reference evidence="2 3" key="1">
    <citation type="submission" date="2018-04" db="EMBL/GenBank/DDBJ databases">
        <title>WGS assembly of Panicum hallii var. hallii HAL2.</title>
        <authorList>
            <person name="Lovell J."/>
            <person name="Jenkins J."/>
            <person name="Lowry D."/>
            <person name="Mamidi S."/>
            <person name="Sreedasyam A."/>
            <person name="Weng X."/>
            <person name="Barry K."/>
            <person name="Bonette J."/>
            <person name="Campitelli B."/>
            <person name="Daum C."/>
            <person name="Gordon S."/>
            <person name="Gould B."/>
            <person name="Lipzen A."/>
            <person name="MacQueen A."/>
            <person name="Palacio-Mejia J."/>
            <person name="Plott C."/>
            <person name="Shakirov E."/>
            <person name="Shu S."/>
            <person name="Yoshinaga Y."/>
            <person name="Zane M."/>
            <person name="Rokhsar D."/>
            <person name="Grimwood J."/>
            <person name="Schmutz J."/>
            <person name="Juenger T."/>
        </authorList>
    </citation>
    <scope>NUCLEOTIDE SEQUENCE [LARGE SCALE GENOMIC DNA]</scope>
    <source>
        <strain evidence="3">cv. HAL2</strain>
    </source>
</reference>
<feature type="compositionally biased region" description="Gly residues" evidence="1">
    <location>
        <begin position="59"/>
        <end position="68"/>
    </location>
</feature>
<gene>
    <name evidence="2" type="ORF">GQ55_7G078700</name>
</gene>
<protein>
    <submittedName>
        <fullName evidence="2">Uncharacterized protein</fullName>
    </submittedName>
</protein>
<keyword evidence="3" id="KW-1185">Reference proteome</keyword>
<feature type="region of interest" description="Disordered" evidence="1">
    <location>
        <begin position="84"/>
        <end position="198"/>
    </location>
</feature>
<feature type="compositionally biased region" description="Basic residues" evidence="1">
    <location>
        <begin position="104"/>
        <end position="135"/>
    </location>
</feature>
<evidence type="ECO:0000256" key="1">
    <source>
        <dbReference type="SAM" id="MobiDB-lite"/>
    </source>
</evidence>
<dbReference type="AlphaFoldDB" id="A0A2T7CSW0"/>
<dbReference type="Gramene" id="PUZ46440">
    <property type="protein sequence ID" value="PUZ46440"/>
    <property type="gene ID" value="GQ55_7G078700"/>
</dbReference>
<feature type="compositionally biased region" description="Basic residues" evidence="1">
    <location>
        <begin position="28"/>
        <end position="40"/>
    </location>
</feature>
<accession>A0A2T7CSW0</accession>
<name>A0A2T7CSW0_9POAL</name>
<sequence length="198" mass="21205">MGRGDLGGVAWSRGIPAKKCGGGSVSRGGRRGKNSRRKGAGRFYRSALLRRREGERSGHGIGLKTAGGAGGSLECVAAALLRRPDVARRGEDSGGSAGGGRSGRTTRGRGERRRTAQRWPAWKRRRGALHRRQGAHRQAAGGVARASGSQREAGERRGKWGGGTWLGSGQRRGGRAAHMAGQRRRRAAEEKQRRGRER</sequence>
<feature type="region of interest" description="Disordered" evidence="1">
    <location>
        <begin position="1"/>
        <end position="68"/>
    </location>
</feature>
<organism evidence="2 3">
    <name type="scientific">Panicum hallii var. hallii</name>
    <dbReference type="NCBI Taxonomy" id="1504633"/>
    <lineage>
        <taxon>Eukaryota</taxon>
        <taxon>Viridiplantae</taxon>
        <taxon>Streptophyta</taxon>
        <taxon>Embryophyta</taxon>
        <taxon>Tracheophyta</taxon>
        <taxon>Spermatophyta</taxon>
        <taxon>Magnoliopsida</taxon>
        <taxon>Liliopsida</taxon>
        <taxon>Poales</taxon>
        <taxon>Poaceae</taxon>
        <taxon>PACMAD clade</taxon>
        <taxon>Panicoideae</taxon>
        <taxon>Panicodae</taxon>
        <taxon>Paniceae</taxon>
        <taxon>Panicinae</taxon>
        <taxon>Panicum</taxon>
        <taxon>Panicum sect. Panicum</taxon>
    </lineage>
</organism>